<proteinExistence type="evidence at protein level"/>
<dbReference type="PANTHER" id="PTHR31033:SF18">
    <property type="entry name" value="OS06G0115800 PROTEIN"/>
    <property type="match status" value="1"/>
</dbReference>
<dbReference type="PANTHER" id="PTHR31033">
    <property type="entry name" value="PROTEIN, PUTATIVE-RELATED"/>
    <property type="match status" value="1"/>
</dbReference>
<keyword evidence="3" id="KW-1185">Reference proteome</keyword>
<feature type="non-terminal residue" evidence="2">
    <location>
        <position position="1"/>
    </location>
</feature>
<accession>A0A0P0WRQ8</accession>
<sequence length="138" mass="15007">SLICAIVQARGAKGPIFEDGPGFDSAFKLFHGRDGIVPLSGKSYVPDENNSESVDAKPEPALPFNPLAARAATISLSAFGPFGFNFFNGKGKRQNKKLNNLNQSNKKPSNPNQNSMKVCPHSFLLFSFFSHMDMVLCL</sequence>
<name>A0A0P0WRQ8_ORYSJ</name>
<dbReference type="Gramene" id="Os06t0115800-01">
    <property type="protein sequence ID" value="Os06t0115800-01"/>
    <property type="gene ID" value="Os06g0115800"/>
</dbReference>
<keyword evidence="4" id="KW-1267">Proteomics identification</keyword>
<dbReference type="Proteomes" id="UP000059680">
    <property type="component" value="Chromosome 6"/>
</dbReference>
<dbReference type="ExpressionAtlas" id="A0A0P0WRQ8">
    <property type="expression patterns" value="baseline and differential"/>
</dbReference>
<gene>
    <name evidence="2" type="ordered locus">Os06g0115800</name>
    <name evidence="2" type="ORF">OSNPB_060115800</name>
</gene>
<evidence type="ECO:0000256" key="1">
    <source>
        <dbReference type="SAM" id="MobiDB-lite"/>
    </source>
</evidence>
<protein>
    <submittedName>
        <fullName evidence="2">Os06g0115800 protein</fullName>
    </submittedName>
</protein>
<dbReference type="AlphaFoldDB" id="A0A0P0WRQ8"/>
<evidence type="ECO:0000313" key="2">
    <source>
        <dbReference type="EMBL" id="BAS95845.1"/>
    </source>
</evidence>
<evidence type="ECO:0000313" key="3">
    <source>
        <dbReference type="Proteomes" id="UP000059680"/>
    </source>
</evidence>
<reference evidence="2 3" key="3">
    <citation type="journal article" date="2013" name="Rice">
        <title>Improvement of the Oryza sativa Nipponbare reference genome using next generation sequence and optical map data.</title>
        <authorList>
            <person name="Kawahara Y."/>
            <person name="de la Bastide M."/>
            <person name="Hamilton J.P."/>
            <person name="Kanamori H."/>
            <person name="McCombie W.R."/>
            <person name="Ouyang S."/>
            <person name="Schwartz D.C."/>
            <person name="Tanaka T."/>
            <person name="Wu J."/>
            <person name="Zhou S."/>
            <person name="Childs K.L."/>
            <person name="Davidson R.M."/>
            <person name="Lin H."/>
            <person name="Quesada-Ocampo L."/>
            <person name="Vaillancourt B."/>
            <person name="Sakai H."/>
            <person name="Lee S.S."/>
            <person name="Kim J."/>
            <person name="Numa H."/>
            <person name="Itoh T."/>
            <person name="Buell C.R."/>
            <person name="Matsumoto T."/>
        </authorList>
    </citation>
    <scope>NUCLEOTIDE SEQUENCE [LARGE SCALE GENOMIC DNA]</scope>
    <source>
        <strain evidence="3">cv. Nipponbare</strain>
    </source>
</reference>
<organism evidence="2 3">
    <name type="scientific">Oryza sativa subsp. japonica</name>
    <name type="common">Rice</name>
    <dbReference type="NCBI Taxonomy" id="39947"/>
    <lineage>
        <taxon>Eukaryota</taxon>
        <taxon>Viridiplantae</taxon>
        <taxon>Streptophyta</taxon>
        <taxon>Embryophyta</taxon>
        <taxon>Tracheophyta</taxon>
        <taxon>Spermatophyta</taxon>
        <taxon>Magnoliopsida</taxon>
        <taxon>Liliopsida</taxon>
        <taxon>Poales</taxon>
        <taxon>Poaceae</taxon>
        <taxon>BOP clade</taxon>
        <taxon>Oryzoideae</taxon>
        <taxon>Oryzeae</taxon>
        <taxon>Oryzinae</taxon>
        <taxon>Oryza</taxon>
        <taxon>Oryza sativa</taxon>
    </lineage>
</organism>
<reference evidence="2 3" key="2">
    <citation type="journal article" date="2013" name="Plant Cell Physiol.">
        <title>Rice Annotation Project Database (RAP-DB): an integrative and interactive database for rice genomics.</title>
        <authorList>
            <person name="Sakai H."/>
            <person name="Lee S.S."/>
            <person name="Tanaka T."/>
            <person name="Numa H."/>
            <person name="Kim J."/>
            <person name="Kawahara Y."/>
            <person name="Wakimoto H."/>
            <person name="Yang C.C."/>
            <person name="Iwamoto M."/>
            <person name="Abe T."/>
            <person name="Yamada Y."/>
            <person name="Muto A."/>
            <person name="Inokuchi H."/>
            <person name="Ikemura T."/>
            <person name="Matsumoto T."/>
            <person name="Sasaki T."/>
            <person name="Itoh T."/>
        </authorList>
    </citation>
    <scope>NUCLEOTIDE SEQUENCE [LARGE SCALE GENOMIC DNA]</scope>
    <source>
        <strain evidence="3">cv. Nipponbare</strain>
    </source>
</reference>
<dbReference type="EMBL" id="AP014962">
    <property type="protein sequence ID" value="BAS95845.1"/>
    <property type="molecule type" value="Genomic_DNA"/>
</dbReference>
<feature type="region of interest" description="Disordered" evidence="1">
    <location>
        <begin position="91"/>
        <end position="114"/>
    </location>
</feature>
<feature type="compositionally biased region" description="Low complexity" evidence="1">
    <location>
        <begin position="97"/>
        <end position="114"/>
    </location>
</feature>
<evidence type="ECO:0007829" key="4">
    <source>
        <dbReference type="ProteomicsDB" id="A0A0P0WRQ8"/>
    </source>
</evidence>
<reference evidence="3" key="1">
    <citation type="journal article" date="2005" name="Nature">
        <title>The map-based sequence of the rice genome.</title>
        <authorList>
            <consortium name="International rice genome sequencing project (IRGSP)"/>
            <person name="Matsumoto T."/>
            <person name="Wu J."/>
            <person name="Kanamori H."/>
            <person name="Katayose Y."/>
            <person name="Fujisawa M."/>
            <person name="Namiki N."/>
            <person name="Mizuno H."/>
            <person name="Yamamoto K."/>
            <person name="Antonio B.A."/>
            <person name="Baba T."/>
            <person name="Sakata K."/>
            <person name="Nagamura Y."/>
            <person name="Aoki H."/>
            <person name="Arikawa K."/>
            <person name="Arita K."/>
            <person name="Bito T."/>
            <person name="Chiden Y."/>
            <person name="Fujitsuka N."/>
            <person name="Fukunaka R."/>
            <person name="Hamada M."/>
            <person name="Harada C."/>
            <person name="Hayashi A."/>
            <person name="Hijishita S."/>
            <person name="Honda M."/>
            <person name="Hosokawa S."/>
            <person name="Ichikawa Y."/>
            <person name="Idonuma A."/>
            <person name="Iijima M."/>
            <person name="Ikeda M."/>
            <person name="Ikeno M."/>
            <person name="Ito K."/>
            <person name="Ito S."/>
            <person name="Ito T."/>
            <person name="Ito Y."/>
            <person name="Ito Y."/>
            <person name="Iwabuchi A."/>
            <person name="Kamiya K."/>
            <person name="Karasawa W."/>
            <person name="Kurita K."/>
            <person name="Katagiri S."/>
            <person name="Kikuta A."/>
            <person name="Kobayashi H."/>
            <person name="Kobayashi N."/>
            <person name="Machita K."/>
            <person name="Maehara T."/>
            <person name="Masukawa M."/>
            <person name="Mizubayashi T."/>
            <person name="Mukai Y."/>
            <person name="Nagasaki H."/>
            <person name="Nagata Y."/>
            <person name="Naito S."/>
            <person name="Nakashima M."/>
            <person name="Nakama Y."/>
            <person name="Nakamichi Y."/>
            <person name="Nakamura M."/>
            <person name="Meguro A."/>
            <person name="Negishi M."/>
            <person name="Ohta I."/>
            <person name="Ohta T."/>
            <person name="Okamoto M."/>
            <person name="Ono N."/>
            <person name="Saji S."/>
            <person name="Sakaguchi M."/>
            <person name="Sakai K."/>
            <person name="Shibata M."/>
            <person name="Shimokawa T."/>
            <person name="Song J."/>
            <person name="Takazaki Y."/>
            <person name="Terasawa K."/>
            <person name="Tsugane M."/>
            <person name="Tsuji K."/>
            <person name="Ueda S."/>
            <person name="Waki K."/>
            <person name="Yamagata H."/>
            <person name="Yamamoto M."/>
            <person name="Yamamoto S."/>
            <person name="Yamane H."/>
            <person name="Yoshiki S."/>
            <person name="Yoshihara R."/>
            <person name="Yukawa K."/>
            <person name="Zhong H."/>
            <person name="Yano M."/>
            <person name="Yuan Q."/>
            <person name="Ouyang S."/>
            <person name="Liu J."/>
            <person name="Jones K.M."/>
            <person name="Gansberger K."/>
            <person name="Moffat K."/>
            <person name="Hill J."/>
            <person name="Bera J."/>
            <person name="Fadrosh D."/>
            <person name="Jin S."/>
            <person name="Johri S."/>
            <person name="Kim M."/>
            <person name="Overton L."/>
            <person name="Reardon M."/>
            <person name="Tsitrin T."/>
            <person name="Vuong H."/>
            <person name="Weaver B."/>
            <person name="Ciecko A."/>
            <person name="Tallon L."/>
            <person name="Jackson J."/>
            <person name="Pai G."/>
            <person name="Aken S.V."/>
            <person name="Utterback T."/>
            <person name="Reidmuller S."/>
            <person name="Feldblyum T."/>
            <person name="Hsiao J."/>
            <person name="Zismann V."/>
            <person name="Iobst S."/>
            <person name="de Vazeille A.R."/>
            <person name="Buell C.R."/>
            <person name="Ying K."/>
            <person name="Li Y."/>
            <person name="Lu T."/>
            <person name="Huang Y."/>
            <person name="Zhao Q."/>
            <person name="Feng Q."/>
            <person name="Zhang L."/>
            <person name="Zhu J."/>
            <person name="Weng Q."/>
            <person name="Mu J."/>
            <person name="Lu Y."/>
            <person name="Fan D."/>
            <person name="Liu Y."/>
            <person name="Guan J."/>
            <person name="Zhang Y."/>
            <person name="Yu S."/>
            <person name="Liu X."/>
            <person name="Zhang Y."/>
            <person name="Hong G."/>
            <person name="Han B."/>
            <person name="Choisne N."/>
            <person name="Demange N."/>
            <person name="Orjeda G."/>
            <person name="Samain S."/>
            <person name="Cattolico L."/>
            <person name="Pelletier E."/>
            <person name="Couloux A."/>
            <person name="Segurens B."/>
            <person name="Wincker P."/>
            <person name="D'Hont A."/>
            <person name="Scarpelli C."/>
            <person name="Weissenbach J."/>
            <person name="Salanoubat M."/>
            <person name="Quetier F."/>
            <person name="Yu Y."/>
            <person name="Kim H.R."/>
            <person name="Rambo T."/>
            <person name="Currie J."/>
            <person name="Collura K."/>
            <person name="Luo M."/>
            <person name="Yang T."/>
            <person name="Ammiraju J.S.S."/>
            <person name="Engler F."/>
            <person name="Soderlund C."/>
            <person name="Wing R.A."/>
            <person name="Palmer L.E."/>
            <person name="de la Bastide M."/>
            <person name="Spiegel L."/>
            <person name="Nascimento L."/>
            <person name="Zutavern T."/>
            <person name="O'Shaughnessy A."/>
            <person name="Dike S."/>
            <person name="Dedhia N."/>
            <person name="Preston R."/>
            <person name="Balija V."/>
            <person name="McCombie W.R."/>
            <person name="Chow T."/>
            <person name="Chen H."/>
            <person name="Chung M."/>
            <person name="Chen C."/>
            <person name="Shaw J."/>
            <person name="Wu H."/>
            <person name="Hsiao K."/>
            <person name="Chao Y."/>
            <person name="Chu M."/>
            <person name="Cheng C."/>
            <person name="Hour A."/>
            <person name="Lee P."/>
            <person name="Lin S."/>
            <person name="Lin Y."/>
            <person name="Liou J."/>
            <person name="Liu S."/>
            <person name="Hsing Y."/>
            <person name="Raghuvanshi S."/>
            <person name="Mohanty A."/>
            <person name="Bharti A.K."/>
            <person name="Gaur A."/>
            <person name="Gupta V."/>
            <person name="Kumar D."/>
            <person name="Ravi V."/>
            <person name="Vij S."/>
            <person name="Kapur A."/>
            <person name="Khurana P."/>
            <person name="Khurana P."/>
            <person name="Khurana J.P."/>
            <person name="Tyagi A.K."/>
            <person name="Gaikwad K."/>
            <person name="Singh A."/>
            <person name="Dalal V."/>
            <person name="Srivastava S."/>
            <person name="Dixit A."/>
            <person name="Pal A.K."/>
            <person name="Ghazi I.A."/>
            <person name="Yadav M."/>
            <person name="Pandit A."/>
            <person name="Bhargava A."/>
            <person name="Sureshbabu K."/>
            <person name="Batra K."/>
            <person name="Sharma T.R."/>
            <person name="Mohapatra T."/>
            <person name="Singh N.K."/>
            <person name="Messing J."/>
            <person name="Nelson A.B."/>
            <person name="Fuks G."/>
            <person name="Kavchok S."/>
            <person name="Keizer G."/>
            <person name="Linton E."/>
            <person name="Llaca V."/>
            <person name="Song R."/>
            <person name="Tanyolac B."/>
            <person name="Young S."/>
            <person name="Ho-Il K."/>
            <person name="Hahn J.H."/>
            <person name="Sangsakoo G."/>
            <person name="Vanavichit A."/>
            <person name="de Mattos Luiz.A.T."/>
            <person name="Zimmer P.D."/>
            <person name="Malone G."/>
            <person name="Dellagostin O."/>
            <person name="de Oliveira A.C."/>
            <person name="Bevan M."/>
            <person name="Bancroft I."/>
            <person name="Minx P."/>
            <person name="Cordum H."/>
            <person name="Wilson R."/>
            <person name="Cheng Z."/>
            <person name="Jin W."/>
            <person name="Jiang J."/>
            <person name="Leong S.A."/>
            <person name="Iwama H."/>
            <person name="Gojobori T."/>
            <person name="Itoh T."/>
            <person name="Niimura Y."/>
            <person name="Fujii Y."/>
            <person name="Habara T."/>
            <person name="Sakai H."/>
            <person name="Sato Y."/>
            <person name="Wilson G."/>
            <person name="Kumar K."/>
            <person name="McCouch S."/>
            <person name="Juretic N."/>
            <person name="Hoen D."/>
            <person name="Wright S."/>
            <person name="Bruskiewich R."/>
            <person name="Bureau T."/>
            <person name="Miyao A."/>
            <person name="Hirochika H."/>
            <person name="Nishikawa T."/>
            <person name="Kadowaki K."/>
            <person name="Sugiura M."/>
            <person name="Burr B."/>
            <person name="Sasaki T."/>
        </authorList>
    </citation>
    <scope>NUCLEOTIDE SEQUENCE [LARGE SCALE GENOMIC DNA]</scope>
    <source>
        <strain evidence="3">cv. Nipponbare</strain>
    </source>
</reference>